<reference evidence="12 13" key="1">
    <citation type="submission" date="2017-09" db="EMBL/GenBank/DDBJ databases">
        <title>Genome sequencing of Besnoitia besnoiti strain Bb-Ger1.</title>
        <authorList>
            <person name="Schares G."/>
            <person name="Venepally P."/>
            <person name="Lorenzi H.A."/>
        </authorList>
    </citation>
    <scope>NUCLEOTIDE SEQUENCE [LARGE SCALE GENOMIC DNA]</scope>
    <source>
        <strain evidence="12 13">Bb-Ger1</strain>
    </source>
</reference>
<feature type="compositionally biased region" description="Low complexity" evidence="9">
    <location>
        <begin position="71"/>
        <end position="83"/>
    </location>
</feature>
<dbReference type="GO" id="GO:0004425">
    <property type="term" value="F:indole-3-glycerol-phosphate synthase activity"/>
    <property type="evidence" value="ECO:0007669"/>
    <property type="project" value="UniProtKB-EC"/>
</dbReference>
<evidence type="ECO:0000256" key="2">
    <source>
        <dbReference type="ARBA" id="ARBA00004696"/>
    </source>
</evidence>
<evidence type="ECO:0000256" key="6">
    <source>
        <dbReference type="ARBA" id="ARBA00022822"/>
    </source>
</evidence>
<keyword evidence="4" id="KW-0028">Amino-acid biosynthesis</keyword>
<feature type="compositionally biased region" description="Low complexity" evidence="9">
    <location>
        <begin position="792"/>
        <end position="810"/>
    </location>
</feature>
<feature type="compositionally biased region" description="Basic and acidic residues" evidence="9">
    <location>
        <begin position="1477"/>
        <end position="1492"/>
    </location>
</feature>
<feature type="region of interest" description="Disordered" evidence="9">
    <location>
        <begin position="1103"/>
        <end position="1126"/>
    </location>
</feature>
<evidence type="ECO:0000256" key="4">
    <source>
        <dbReference type="ARBA" id="ARBA00022605"/>
    </source>
</evidence>
<feature type="region of interest" description="Disordered" evidence="9">
    <location>
        <begin position="1407"/>
        <end position="1503"/>
    </location>
</feature>
<dbReference type="STRING" id="94643.A0A2A9MM83"/>
<dbReference type="VEuPathDB" id="ToxoDB:BESB_033410"/>
<feature type="compositionally biased region" description="Low complexity" evidence="9">
    <location>
        <begin position="1379"/>
        <end position="1390"/>
    </location>
</feature>
<evidence type="ECO:0000313" key="13">
    <source>
        <dbReference type="Proteomes" id="UP000224006"/>
    </source>
</evidence>
<feature type="compositionally biased region" description="Basic and acidic residues" evidence="9">
    <location>
        <begin position="654"/>
        <end position="676"/>
    </location>
</feature>
<feature type="chain" id="PRO_5012156906" description="indole-3-glycerol-phosphate synthase" evidence="10">
    <location>
        <begin position="24"/>
        <end position="1735"/>
    </location>
</feature>
<dbReference type="RefSeq" id="XP_029220892.1">
    <property type="nucleotide sequence ID" value="XM_029361927.1"/>
</dbReference>
<dbReference type="OrthoDB" id="331883at2759"/>
<feature type="compositionally biased region" description="Basic and acidic residues" evidence="9">
    <location>
        <begin position="706"/>
        <end position="719"/>
    </location>
</feature>
<dbReference type="EMBL" id="NWUJ01000002">
    <property type="protein sequence ID" value="PFH36883.1"/>
    <property type="molecule type" value="Genomic_DNA"/>
</dbReference>
<evidence type="ECO:0000259" key="11">
    <source>
        <dbReference type="Pfam" id="PF00218"/>
    </source>
</evidence>
<keyword evidence="10" id="KW-0732">Signal</keyword>
<accession>A0A2A9MM83</accession>
<evidence type="ECO:0000256" key="7">
    <source>
        <dbReference type="ARBA" id="ARBA00023141"/>
    </source>
</evidence>
<comment type="pathway">
    <text evidence="2">Amino-acid biosynthesis; L-tryptophan biosynthesis; L-tryptophan from chorismate: step 4/5.</text>
</comment>
<dbReference type="GO" id="GO:0000162">
    <property type="term" value="P:L-tryptophan biosynthetic process"/>
    <property type="evidence" value="ECO:0007669"/>
    <property type="project" value="UniProtKB-UniPathway"/>
</dbReference>
<dbReference type="InterPro" id="IPR011060">
    <property type="entry name" value="RibuloseP-bd_barrel"/>
</dbReference>
<comment type="catalytic activity">
    <reaction evidence="1">
        <text>1-(2-carboxyphenylamino)-1-deoxy-D-ribulose 5-phosphate + H(+) = (1S,2R)-1-C-(indol-3-yl)glycerol 3-phosphate + CO2 + H2O</text>
        <dbReference type="Rhea" id="RHEA:23476"/>
        <dbReference type="ChEBI" id="CHEBI:15377"/>
        <dbReference type="ChEBI" id="CHEBI:15378"/>
        <dbReference type="ChEBI" id="CHEBI:16526"/>
        <dbReference type="ChEBI" id="CHEBI:58613"/>
        <dbReference type="ChEBI" id="CHEBI:58866"/>
        <dbReference type="EC" id="4.1.1.48"/>
    </reaction>
</comment>
<protein>
    <recommendedName>
        <fullName evidence="3">indole-3-glycerol-phosphate synthase</fullName>
        <ecNumber evidence="3">4.1.1.48</ecNumber>
    </recommendedName>
</protein>
<comment type="caution">
    <text evidence="12">The sequence shown here is derived from an EMBL/GenBank/DDBJ whole genome shotgun (WGS) entry which is preliminary data.</text>
</comment>
<keyword evidence="8" id="KW-0456">Lyase</keyword>
<evidence type="ECO:0000313" key="12">
    <source>
        <dbReference type="EMBL" id="PFH36883.1"/>
    </source>
</evidence>
<dbReference type="SUPFAM" id="SSF51366">
    <property type="entry name" value="Ribulose-phoshate binding barrel"/>
    <property type="match status" value="1"/>
</dbReference>
<feature type="compositionally biased region" description="Basic and acidic residues" evidence="9">
    <location>
        <begin position="1407"/>
        <end position="1416"/>
    </location>
</feature>
<dbReference type="Gene3D" id="3.20.20.70">
    <property type="entry name" value="Aldolase class I"/>
    <property type="match status" value="1"/>
</dbReference>
<feature type="compositionally biased region" description="Basic and acidic residues" evidence="9">
    <location>
        <begin position="1247"/>
        <end position="1262"/>
    </location>
</feature>
<evidence type="ECO:0000256" key="8">
    <source>
        <dbReference type="ARBA" id="ARBA00023239"/>
    </source>
</evidence>
<dbReference type="Pfam" id="PF00218">
    <property type="entry name" value="IGPS"/>
    <property type="match status" value="1"/>
</dbReference>
<organism evidence="12 13">
    <name type="scientific">Besnoitia besnoiti</name>
    <name type="common">Apicomplexan protozoan</name>
    <dbReference type="NCBI Taxonomy" id="94643"/>
    <lineage>
        <taxon>Eukaryota</taxon>
        <taxon>Sar</taxon>
        <taxon>Alveolata</taxon>
        <taxon>Apicomplexa</taxon>
        <taxon>Conoidasida</taxon>
        <taxon>Coccidia</taxon>
        <taxon>Eucoccidiorida</taxon>
        <taxon>Eimeriorina</taxon>
        <taxon>Sarcocystidae</taxon>
        <taxon>Besnoitia</taxon>
    </lineage>
</organism>
<dbReference type="KEGG" id="bbes:BESB_033410"/>
<feature type="region of interest" description="Disordered" evidence="9">
    <location>
        <begin position="1151"/>
        <end position="1187"/>
    </location>
</feature>
<keyword evidence="13" id="KW-1185">Reference proteome</keyword>
<dbReference type="Proteomes" id="UP000224006">
    <property type="component" value="Chromosome II"/>
</dbReference>
<evidence type="ECO:0000256" key="9">
    <source>
        <dbReference type="SAM" id="MobiDB-lite"/>
    </source>
</evidence>
<evidence type="ECO:0000256" key="3">
    <source>
        <dbReference type="ARBA" id="ARBA00012362"/>
    </source>
</evidence>
<dbReference type="GO" id="GO:0004640">
    <property type="term" value="F:phosphoribosylanthranilate isomerase activity"/>
    <property type="evidence" value="ECO:0007669"/>
    <property type="project" value="TreeGrafter"/>
</dbReference>
<dbReference type="GeneID" id="40308322"/>
<gene>
    <name evidence="12" type="ORF">BESB_033410</name>
</gene>
<sequence length="1735" mass="180709">MLVFPPPPWKVSALLFLLVGALSCSLERKLNPLYMHPASAFCLSSSPQPCHQKSFSCPPPAPAAAFFPSPSPVSPSARWPSSVSKRDGGRARSEAPNPRAALREVPSRLFSRATPARTPCAPSSSLILRTRRASQVAGFSSDRRGLAAVRGAGLRALRATVRDRRLPGRALDQLERLLEAKQYEVKLLIERHGSLLDPLALRQAYVHHTLNSKLTERMRIHGNLQERDAQIRAMHAARWQPKGQYTHGELAREAVGQAHDAPRKGLKADEKPTYDVHEVLQETEIPHRLSVACDLKRRSCTNLAADPRRLTYRDPGAIAVDCASAGADIILVNTNKEGWDGSYEDLKATTQALRSAYNWAERPAVVMKDIIIHPIQIAQAVEARADGVYLHFSVAGKDLEDLLFACTTMGTQALVEVHSEAEAQQAEDAGATLLVVNQWDRYTGRLFPEHALRVRSACSPEVVVLAAGGLFSTEEATKCAKSGFDGVVLGQALTRPGALDLIAEIKAWRGAPRELVHLFAPNPQAAAAAARGVEEAAAAIAAEEEALKAQRKARRAAGSTASSETETGRAGDLEDGAAHAGAASGPPRLGRAAAATGVNVAEGQRAGDANDEGELDLAEKVYQEAKRGWRLEGHDRLADSGDADPRPQSSTPRPRTEGSRAEGSRVEAAQARRDASQHVASSSSERLQESPRGGAASAPADRKRHRDEASAEEFSERVLRQSGPNFQPRHSVSLDTRLVRGKAVDASAQGADGCARTPPPAHSGRSGDVLSSPPRARTDGVNPGSTAASPISSRALAPPEAAPRASSETAFPPPPQGIVDVSADEQGEAPAQKTGPFHDLSTLHASASASERREHRKGLQKPGASPEAGEPSPDEEQLLRTFTHELLSQITREQQLKRLVHEEHRDQQLAMFRWNERLARVAPASDGPSEGAEGAGALLVPPLALREPLAEDPPGSTVAAGYADPLAAVAAEEDAHAVAEPFREAFPNDPARAAAACSAAAAAAIADPAGFAAVARAHLQKAAEGGAYTLADPNDPAAALSAAAPTQAAAAAAAAATAAIARGERDARAAAKAAAAALRGAAPPSPQALAAMAAAAVQARKEQGARPDQLAAPFAPPTAASLGSGEAQKLVVPGDERKLLGASLLPSVREGDGAEEAALSSGRRSGARAGPMGGLGESGEEPEVFDEAELERVGRLFFTEEELAGFLQELRDKKATKQALEEGAGSARAATQRPEQAPTSGLGGAMDQERAGDSGRAGHADAADPTPPKPRTGSEGNAVGRTSDAAGYHLSSPGSTGQGRRLSSAASQEGRHAVGATQELHEARRAPARSEGGAGTPPWTGAATVSQGARVSVEKGASDGPQSSEPGSEAKAPPSEGMHSASAPESPAHAWRAEKVSFSTEEWLARADRRKKEDQQLRQSTVDPRATQPPPDESDWLSKDMRTGAAPGGAAGLLQVSSPVSGVNTPPGSPAKPAAHAARDAPRFEDGGRETVSRFGTYTPGPSLVTPMDQLEAFLPYFQGRGSHHHLDDPPEVQERRQQQALLEELKLRGGDAAPNPATSAEDAENELLAALPRTGQHAYELLETQQRLHAQRRETPPPAAALSTEAVAAAARAAAAAVAEGASLQAASRAATRAAAAASSASSAQNSLPGDDAGRSDALRQTETAGGVGAESFAGSDAAAAAAAQGAMLGGERGAYAALLGSKGHGVAGFLEQYVDELARSGGLEVGNSDEAST</sequence>
<dbReference type="EC" id="4.1.1.48" evidence="3"/>
<keyword evidence="6" id="KW-0822">Tryptophan biosynthesis</keyword>
<dbReference type="InterPro" id="IPR013785">
    <property type="entry name" value="Aldolase_TIM"/>
</dbReference>
<feature type="compositionally biased region" description="Basic and acidic residues" evidence="9">
    <location>
        <begin position="632"/>
        <end position="645"/>
    </location>
</feature>
<feature type="domain" description="Indole-3-glycerol phosphate synthase" evidence="11">
    <location>
        <begin position="265"/>
        <end position="496"/>
    </location>
</feature>
<feature type="region of interest" description="Disordered" evidence="9">
    <location>
        <begin position="71"/>
        <end position="100"/>
    </location>
</feature>
<feature type="region of interest" description="Disordered" evidence="9">
    <location>
        <begin position="1216"/>
        <end position="1394"/>
    </location>
</feature>
<feature type="region of interest" description="Disordered" evidence="9">
    <location>
        <begin position="632"/>
        <end position="879"/>
    </location>
</feature>
<evidence type="ECO:0000256" key="5">
    <source>
        <dbReference type="ARBA" id="ARBA00022793"/>
    </source>
</evidence>
<evidence type="ECO:0000256" key="1">
    <source>
        <dbReference type="ARBA" id="ARBA00001633"/>
    </source>
</evidence>
<dbReference type="InterPro" id="IPR013798">
    <property type="entry name" value="Indole-3-glycerol_P_synth_dom"/>
</dbReference>
<feature type="compositionally biased region" description="Polar residues" evidence="9">
    <location>
        <begin position="1455"/>
        <end position="1464"/>
    </location>
</feature>
<name>A0A2A9MM83_BESBE</name>
<feature type="region of interest" description="Disordered" evidence="9">
    <location>
        <begin position="551"/>
        <end position="595"/>
    </location>
</feature>
<evidence type="ECO:0000256" key="10">
    <source>
        <dbReference type="SAM" id="SignalP"/>
    </source>
</evidence>
<proteinExistence type="predicted"/>
<feature type="compositionally biased region" description="Acidic residues" evidence="9">
    <location>
        <begin position="1178"/>
        <end position="1187"/>
    </location>
</feature>
<feature type="compositionally biased region" description="Basic and acidic residues" evidence="9">
    <location>
        <begin position="84"/>
        <end position="93"/>
    </location>
</feature>
<feature type="compositionally biased region" description="Polar residues" evidence="9">
    <location>
        <begin position="722"/>
        <end position="734"/>
    </location>
</feature>
<feature type="signal peptide" evidence="10">
    <location>
        <begin position="1"/>
        <end position="23"/>
    </location>
</feature>
<dbReference type="UniPathway" id="UPA00035">
    <property type="reaction ID" value="UER00043"/>
</dbReference>
<dbReference type="PANTHER" id="PTHR22854:SF2">
    <property type="entry name" value="INDOLE-3-GLYCEROL-PHOSPHATE SYNTHASE"/>
    <property type="match status" value="1"/>
</dbReference>
<dbReference type="InterPro" id="IPR045186">
    <property type="entry name" value="Indole-3-glycerol_P_synth"/>
</dbReference>
<dbReference type="PANTHER" id="PTHR22854">
    <property type="entry name" value="TRYPTOPHAN BIOSYNTHESIS PROTEIN"/>
    <property type="match status" value="1"/>
</dbReference>
<keyword evidence="7" id="KW-0057">Aromatic amino acid biosynthesis</keyword>
<keyword evidence="5" id="KW-0210">Decarboxylase</keyword>